<dbReference type="Proteomes" id="UP001237642">
    <property type="component" value="Unassembled WGS sequence"/>
</dbReference>
<keyword evidence="2" id="KW-1185">Reference proteome</keyword>
<evidence type="ECO:0000313" key="1">
    <source>
        <dbReference type="EMBL" id="KAK1382869.1"/>
    </source>
</evidence>
<proteinExistence type="predicted"/>
<dbReference type="EMBL" id="JAUIZM010000005">
    <property type="protein sequence ID" value="KAK1382869.1"/>
    <property type="molecule type" value="Genomic_DNA"/>
</dbReference>
<dbReference type="AlphaFoldDB" id="A0AAD8IBW5"/>
<organism evidence="1 2">
    <name type="scientific">Heracleum sosnowskyi</name>
    <dbReference type="NCBI Taxonomy" id="360622"/>
    <lineage>
        <taxon>Eukaryota</taxon>
        <taxon>Viridiplantae</taxon>
        <taxon>Streptophyta</taxon>
        <taxon>Embryophyta</taxon>
        <taxon>Tracheophyta</taxon>
        <taxon>Spermatophyta</taxon>
        <taxon>Magnoliopsida</taxon>
        <taxon>eudicotyledons</taxon>
        <taxon>Gunneridae</taxon>
        <taxon>Pentapetalae</taxon>
        <taxon>asterids</taxon>
        <taxon>campanulids</taxon>
        <taxon>Apiales</taxon>
        <taxon>Apiaceae</taxon>
        <taxon>Apioideae</taxon>
        <taxon>apioid superclade</taxon>
        <taxon>Tordylieae</taxon>
        <taxon>Tordyliinae</taxon>
        <taxon>Heracleum</taxon>
    </lineage>
</organism>
<accession>A0AAD8IBW5</accession>
<name>A0AAD8IBW5_9APIA</name>
<comment type="caution">
    <text evidence="1">The sequence shown here is derived from an EMBL/GenBank/DDBJ whole genome shotgun (WGS) entry which is preliminary data.</text>
</comment>
<sequence length="133" mass="15899">MNTYSEPPKTIQWFLCDCTSTICGWQEEPLESRSYNDKKEAAELETDQERYQRTAFAYLMLLKANERDVYEFFSKAGCLLNARLKQFSREYLKALYDESWEDYFPCGSGVWHEKERRCLRLMMMTLRVLLRGS</sequence>
<gene>
    <name evidence="1" type="ORF">POM88_020604</name>
</gene>
<reference evidence="1" key="1">
    <citation type="submission" date="2023-02" db="EMBL/GenBank/DDBJ databases">
        <title>Genome of toxic invasive species Heracleum sosnowskyi carries increased number of genes despite the absence of recent whole-genome duplications.</title>
        <authorList>
            <person name="Schelkunov M."/>
            <person name="Shtratnikova V."/>
            <person name="Makarenko M."/>
            <person name="Klepikova A."/>
            <person name="Omelchenko D."/>
            <person name="Novikova G."/>
            <person name="Obukhova E."/>
            <person name="Bogdanov V."/>
            <person name="Penin A."/>
            <person name="Logacheva M."/>
        </authorList>
    </citation>
    <scope>NUCLEOTIDE SEQUENCE</scope>
    <source>
        <strain evidence="1">Hsosn_3</strain>
        <tissue evidence="1">Leaf</tissue>
    </source>
</reference>
<reference evidence="1" key="2">
    <citation type="submission" date="2023-05" db="EMBL/GenBank/DDBJ databases">
        <authorList>
            <person name="Schelkunov M.I."/>
        </authorList>
    </citation>
    <scope>NUCLEOTIDE SEQUENCE</scope>
    <source>
        <strain evidence="1">Hsosn_3</strain>
        <tissue evidence="1">Leaf</tissue>
    </source>
</reference>
<protein>
    <submittedName>
        <fullName evidence="1">Uncharacterized protein</fullName>
    </submittedName>
</protein>
<evidence type="ECO:0000313" key="2">
    <source>
        <dbReference type="Proteomes" id="UP001237642"/>
    </source>
</evidence>